<gene>
    <name evidence="3" type="ORF">DPMN_181420</name>
</gene>
<keyword evidence="1" id="KW-0812">Transmembrane</keyword>
<feature type="signal peptide" evidence="2">
    <location>
        <begin position="1"/>
        <end position="19"/>
    </location>
</feature>
<feature type="chain" id="PRO_5039455963" evidence="2">
    <location>
        <begin position="20"/>
        <end position="328"/>
    </location>
</feature>
<dbReference type="Proteomes" id="UP000828390">
    <property type="component" value="Unassembled WGS sequence"/>
</dbReference>
<keyword evidence="4" id="KW-1185">Reference proteome</keyword>
<dbReference type="AlphaFoldDB" id="A0A9D4DCV6"/>
<keyword evidence="2" id="KW-0732">Signal</keyword>
<proteinExistence type="predicted"/>
<protein>
    <submittedName>
        <fullName evidence="3">Uncharacterized protein</fullName>
    </submittedName>
</protein>
<evidence type="ECO:0000313" key="4">
    <source>
        <dbReference type="Proteomes" id="UP000828390"/>
    </source>
</evidence>
<feature type="transmembrane region" description="Helical" evidence="1">
    <location>
        <begin position="162"/>
        <end position="181"/>
    </location>
</feature>
<evidence type="ECO:0000256" key="1">
    <source>
        <dbReference type="SAM" id="Phobius"/>
    </source>
</evidence>
<keyword evidence="1" id="KW-1133">Transmembrane helix</keyword>
<keyword evidence="1" id="KW-0472">Membrane</keyword>
<reference evidence="3" key="2">
    <citation type="submission" date="2020-11" db="EMBL/GenBank/DDBJ databases">
        <authorList>
            <person name="McCartney M.A."/>
            <person name="Auch B."/>
            <person name="Kono T."/>
            <person name="Mallez S."/>
            <person name="Becker A."/>
            <person name="Gohl D.M."/>
            <person name="Silverstein K.A.T."/>
            <person name="Koren S."/>
            <person name="Bechman K.B."/>
            <person name="Herman A."/>
            <person name="Abrahante J.E."/>
            <person name="Garbe J."/>
        </authorList>
    </citation>
    <scope>NUCLEOTIDE SEQUENCE</scope>
    <source>
        <strain evidence="3">Duluth1</strain>
        <tissue evidence="3">Whole animal</tissue>
    </source>
</reference>
<organism evidence="3 4">
    <name type="scientific">Dreissena polymorpha</name>
    <name type="common">Zebra mussel</name>
    <name type="synonym">Mytilus polymorpha</name>
    <dbReference type="NCBI Taxonomy" id="45954"/>
    <lineage>
        <taxon>Eukaryota</taxon>
        <taxon>Metazoa</taxon>
        <taxon>Spiralia</taxon>
        <taxon>Lophotrochozoa</taxon>
        <taxon>Mollusca</taxon>
        <taxon>Bivalvia</taxon>
        <taxon>Autobranchia</taxon>
        <taxon>Heteroconchia</taxon>
        <taxon>Euheterodonta</taxon>
        <taxon>Imparidentia</taxon>
        <taxon>Neoheterodontei</taxon>
        <taxon>Myida</taxon>
        <taxon>Dreissenoidea</taxon>
        <taxon>Dreissenidae</taxon>
        <taxon>Dreissena</taxon>
    </lineage>
</organism>
<comment type="caution">
    <text evidence="3">The sequence shown here is derived from an EMBL/GenBank/DDBJ whole genome shotgun (WGS) entry which is preliminary data.</text>
</comment>
<sequence>MSCLEWTLVSAFLLHFVAGTPDTIPNLKMIATRVSLEAVKLSCLISGGQVQHLEFQRKYSAGDELVTIAGISIINKTCEYKSADKVLCLCLTANEVICIVLVHRNETEHSWKCSSLLNGHLFGSNIVNASVDENTVVNNNTDSSNTEHTTTSTQTQLSPDSGIVLICVASVILLGVVIGAVRHRRSLRYLFKHARNGFGNNETFQSPTTSRRGSVPVNVYNTYSFAKSLDDEPQILAEPSQKQVCQSLPRGIRSEIYSVACIEHIGSVSSTEGEQNDDQDAGYAEIECKADLMVNNDLELNPNSLVTEFDMDDLHYAAGGRTPFADEC</sequence>
<name>A0A9D4DCV6_DREPO</name>
<dbReference type="EMBL" id="JAIWYP010000010">
    <property type="protein sequence ID" value="KAH3746999.1"/>
    <property type="molecule type" value="Genomic_DNA"/>
</dbReference>
<evidence type="ECO:0000256" key="2">
    <source>
        <dbReference type="SAM" id="SignalP"/>
    </source>
</evidence>
<accession>A0A9D4DCV6</accession>
<evidence type="ECO:0000313" key="3">
    <source>
        <dbReference type="EMBL" id="KAH3746999.1"/>
    </source>
</evidence>
<reference evidence="3" key="1">
    <citation type="journal article" date="2019" name="bioRxiv">
        <title>The Genome of the Zebra Mussel, Dreissena polymorpha: A Resource for Invasive Species Research.</title>
        <authorList>
            <person name="McCartney M.A."/>
            <person name="Auch B."/>
            <person name="Kono T."/>
            <person name="Mallez S."/>
            <person name="Zhang Y."/>
            <person name="Obille A."/>
            <person name="Becker A."/>
            <person name="Abrahante J.E."/>
            <person name="Garbe J."/>
            <person name="Badalamenti J.P."/>
            <person name="Herman A."/>
            <person name="Mangelson H."/>
            <person name="Liachko I."/>
            <person name="Sullivan S."/>
            <person name="Sone E.D."/>
            <person name="Koren S."/>
            <person name="Silverstein K.A.T."/>
            <person name="Beckman K.B."/>
            <person name="Gohl D.M."/>
        </authorList>
    </citation>
    <scope>NUCLEOTIDE SEQUENCE</scope>
    <source>
        <strain evidence="3">Duluth1</strain>
        <tissue evidence="3">Whole animal</tissue>
    </source>
</reference>